<reference evidence="1" key="1">
    <citation type="submission" date="2021-06" db="EMBL/GenBank/DDBJ databases">
        <authorList>
            <person name="Kallberg Y."/>
            <person name="Tangrot J."/>
            <person name="Rosling A."/>
        </authorList>
    </citation>
    <scope>NUCLEOTIDE SEQUENCE</scope>
    <source>
        <strain evidence="1">CL551</strain>
    </source>
</reference>
<evidence type="ECO:0000313" key="2">
    <source>
        <dbReference type="Proteomes" id="UP000789342"/>
    </source>
</evidence>
<feature type="non-terminal residue" evidence="1">
    <location>
        <position position="157"/>
    </location>
</feature>
<name>A0A9N9P2A7_9GLOM</name>
<dbReference type="AlphaFoldDB" id="A0A9N9P2A7"/>
<dbReference type="InterPro" id="IPR011009">
    <property type="entry name" value="Kinase-like_dom_sf"/>
</dbReference>
<sequence length="157" mass="18209">FKNQNKEHKIYGITRNTSKQYMAVVNFNSIGDKKYGACRWSEHYNTSRGWCQKCDPFRITQGWTCESIDTDNCIKDFQSIATEYDEVIEWIPFNRLSNIREIGKGGFGCVYFATWLDGKRKILNIGEEFIQSRTQHYAVALKTLPGSPTSPVDFLRE</sequence>
<dbReference type="SUPFAM" id="SSF56112">
    <property type="entry name" value="Protein kinase-like (PK-like)"/>
    <property type="match status" value="1"/>
</dbReference>
<feature type="non-terminal residue" evidence="1">
    <location>
        <position position="1"/>
    </location>
</feature>
<dbReference type="EMBL" id="CAJVPV010056296">
    <property type="protein sequence ID" value="CAG8785484.1"/>
    <property type="molecule type" value="Genomic_DNA"/>
</dbReference>
<dbReference type="Gene3D" id="3.30.200.20">
    <property type="entry name" value="Phosphorylase Kinase, domain 1"/>
    <property type="match status" value="1"/>
</dbReference>
<evidence type="ECO:0000313" key="1">
    <source>
        <dbReference type="EMBL" id="CAG8785484.1"/>
    </source>
</evidence>
<keyword evidence="2" id="KW-1185">Reference proteome</keyword>
<dbReference type="Proteomes" id="UP000789342">
    <property type="component" value="Unassembled WGS sequence"/>
</dbReference>
<protein>
    <submittedName>
        <fullName evidence="1">2963_t:CDS:1</fullName>
    </submittedName>
</protein>
<accession>A0A9N9P2A7</accession>
<dbReference type="OrthoDB" id="2441790at2759"/>
<comment type="caution">
    <text evidence="1">The sequence shown here is derived from an EMBL/GenBank/DDBJ whole genome shotgun (WGS) entry which is preliminary data.</text>
</comment>
<gene>
    <name evidence="1" type="ORF">AMORRO_LOCUS17681</name>
</gene>
<organism evidence="1 2">
    <name type="scientific">Acaulospora morrowiae</name>
    <dbReference type="NCBI Taxonomy" id="94023"/>
    <lineage>
        <taxon>Eukaryota</taxon>
        <taxon>Fungi</taxon>
        <taxon>Fungi incertae sedis</taxon>
        <taxon>Mucoromycota</taxon>
        <taxon>Glomeromycotina</taxon>
        <taxon>Glomeromycetes</taxon>
        <taxon>Diversisporales</taxon>
        <taxon>Acaulosporaceae</taxon>
        <taxon>Acaulospora</taxon>
    </lineage>
</organism>
<proteinExistence type="predicted"/>